<evidence type="ECO:0000256" key="1">
    <source>
        <dbReference type="SAM" id="MobiDB-lite"/>
    </source>
</evidence>
<sequence>MRCHALMPPGLRLVTVPSRLDPSPQGSLSNIEVSTLSELGAGIFDVRRTGEEFEGPATRNFDTMPTSAPITLQLFPAWKLERSPDVLELRFPPSSPPTDASNGLERLPRDEGSTPSLRELLAGYRERCDAQDRQLILLRQQLNGAISLQDRLGQRISELSSFALLAYRGNPIQVFPNLYELLDGIFTRTYETAIRVHNGEKDPALESLESLLTRLETLQSFVRRAEATSRRFVGDESGRSPNERFLLSNIPPQVKLPEFSTILDRTRLPFPEPRHTFPRSSFTPPNTLVGTDSYSLKRSREEELEDGEIPSKRRC</sequence>
<keyword evidence="3" id="KW-1185">Reference proteome</keyword>
<dbReference type="EMBL" id="ML179096">
    <property type="protein sequence ID" value="THV00992.1"/>
    <property type="molecule type" value="Genomic_DNA"/>
</dbReference>
<gene>
    <name evidence="2" type="ORF">K435DRAFT_854263</name>
</gene>
<dbReference type="AlphaFoldDB" id="A0A4S8MF20"/>
<protein>
    <submittedName>
        <fullName evidence="2">Uncharacterized protein</fullName>
    </submittedName>
</protein>
<feature type="region of interest" description="Disordered" evidence="1">
    <location>
        <begin position="270"/>
        <end position="315"/>
    </location>
</feature>
<evidence type="ECO:0000313" key="2">
    <source>
        <dbReference type="EMBL" id="THV00992.1"/>
    </source>
</evidence>
<feature type="compositionally biased region" description="Polar residues" evidence="1">
    <location>
        <begin position="278"/>
        <end position="296"/>
    </location>
</feature>
<accession>A0A4S8MF20</accession>
<proteinExistence type="predicted"/>
<feature type="region of interest" description="Disordered" evidence="1">
    <location>
        <begin position="90"/>
        <end position="114"/>
    </location>
</feature>
<dbReference type="Proteomes" id="UP000297245">
    <property type="component" value="Unassembled WGS sequence"/>
</dbReference>
<name>A0A4S8MF20_DENBC</name>
<organism evidence="2 3">
    <name type="scientific">Dendrothele bispora (strain CBS 962.96)</name>
    <dbReference type="NCBI Taxonomy" id="1314807"/>
    <lineage>
        <taxon>Eukaryota</taxon>
        <taxon>Fungi</taxon>
        <taxon>Dikarya</taxon>
        <taxon>Basidiomycota</taxon>
        <taxon>Agaricomycotina</taxon>
        <taxon>Agaricomycetes</taxon>
        <taxon>Agaricomycetidae</taxon>
        <taxon>Agaricales</taxon>
        <taxon>Agaricales incertae sedis</taxon>
        <taxon>Dendrothele</taxon>
    </lineage>
</organism>
<reference evidence="2 3" key="1">
    <citation type="journal article" date="2019" name="Nat. Ecol. Evol.">
        <title>Megaphylogeny resolves global patterns of mushroom evolution.</title>
        <authorList>
            <person name="Varga T."/>
            <person name="Krizsan K."/>
            <person name="Foldi C."/>
            <person name="Dima B."/>
            <person name="Sanchez-Garcia M."/>
            <person name="Sanchez-Ramirez S."/>
            <person name="Szollosi G.J."/>
            <person name="Szarkandi J.G."/>
            <person name="Papp V."/>
            <person name="Albert L."/>
            <person name="Andreopoulos W."/>
            <person name="Angelini C."/>
            <person name="Antonin V."/>
            <person name="Barry K.W."/>
            <person name="Bougher N.L."/>
            <person name="Buchanan P."/>
            <person name="Buyck B."/>
            <person name="Bense V."/>
            <person name="Catcheside P."/>
            <person name="Chovatia M."/>
            <person name="Cooper J."/>
            <person name="Damon W."/>
            <person name="Desjardin D."/>
            <person name="Finy P."/>
            <person name="Geml J."/>
            <person name="Haridas S."/>
            <person name="Hughes K."/>
            <person name="Justo A."/>
            <person name="Karasinski D."/>
            <person name="Kautmanova I."/>
            <person name="Kiss B."/>
            <person name="Kocsube S."/>
            <person name="Kotiranta H."/>
            <person name="LaButti K.M."/>
            <person name="Lechner B.E."/>
            <person name="Liimatainen K."/>
            <person name="Lipzen A."/>
            <person name="Lukacs Z."/>
            <person name="Mihaltcheva S."/>
            <person name="Morgado L.N."/>
            <person name="Niskanen T."/>
            <person name="Noordeloos M.E."/>
            <person name="Ohm R.A."/>
            <person name="Ortiz-Santana B."/>
            <person name="Ovrebo C."/>
            <person name="Racz N."/>
            <person name="Riley R."/>
            <person name="Savchenko A."/>
            <person name="Shiryaev A."/>
            <person name="Soop K."/>
            <person name="Spirin V."/>
            <person name="Szebenyi C."/>
            <person name="Tomsovsky M."/>
            <person name="Tulloss R.E."/>
            <person name="Uehling J."/>
            <person name="Grigoriev I.V."/>
            <person name="Vagvolgyi C."/>
            <person name="Papp T."/>
            <person name="Martin F.M."/>
            <person name="Miettinen O."/>
            <person name="Hibbett D.S."/>
            <person name="Nagy L.G."/>
        </authorList>
    </citation>
    <scope>NUCLEOTIDE SEQUENCE [LARGE SCALE GENOMIC DNA]</scope>
    <source>
        <strain evidence="2 3">CBS 962.96</strain>
    </source>
</reference>
<evidence type="ECO:0000313" key="3">
    <source>
        <dbReference type="Proteomes" id="UP000297245"/>
    </source>
</evidence>